<protein>
    <recommendedName>
        <fullName evidence="1">Endonuclease/exonuclease/phosphatase domain-containing protein</fullName>
    </recommendedName>
</protein>
<dbReference type="Proteomes" id="UP001237642">
    <property type="component" value="Unassembled WGS sequence"/>
</dbReference>
<reference evidence="2" key="1">
    <citation type="submission" date="2023-02" db="EMBL/GenBank/DDBJ databases">
        <title>Genome of toxic invasive species Heracleum sosnowskyi carries increased number of genes despite the absence of recent whole-genome duplications.</title>
        <authorList>
            <person name="Schelkunov M."/>
            <person name="Shtratnikova V."/>
            <person name="Makarenko M."/>
            <person name="Klepikova A."/>
            <person name="Omelchenko D."/>
            <person name="Novikova G."/>
            <person name="Obukhova E."/>
            <person name="Bogdanov V."/>
            <person name="Penin A."/>
            <person name="Logacheva M."/>
        </authorList>
    </citation>
    <scope>NUCLEOTIDE SEQUENCE</scope>
    <source>
        <strain evidence="2">Hsosn_3</strain>
        <tissue evidence="2">Leaf</tissue>
    </source>
</reference>
<accession>A0AAD8IBW9</accession>
<dbReference type="Gene3D" id="3.60.10.10">
    <property type="entry name" value="Endonuclease/exonuclease/phosphatase"/>
    <property type="match status" value="1"/>
</dbReference>
<proteinExistence type="predicted"/>
<evidence type="ECO:0000313" key="2">
    <source>
        <dbReference type="EMBL" id="KAK1381145.1"/>
    </source>
</evidence>
<name>A0AAD8IBW9_9APIA</name>
<keyword evidence="3" id="KW-1185">Reference proteome</keyword>
<dbReference type="PANTHER" id="PTHR35218:SF9">
    <property type="entry name" value="ENDONUCLEASE_EXONUCLEASE_PHOSPHATASE DOMAIN-CONTAINING PROTEIN"/>
    <property type="match status" value="1"/>
</dbReference>
<dbReference type="Pfam" id="PF03372">
    <property type="entry name" value="Exo_endo_phos"/>
    <property type="match status" value="1"/>
</dbReference>
<dbReference type="SUPFAM" id="SSF56219">
    <property type="entry name" value="DNase I-like"/>
    <property type="match status" value="1"/>
</dbReference>
<comment type="caution">
    <text evidence="2">The sequence shown here is derived from an EMBL/GenBank/DDBJ whole genome shotgun (WGS) entry which is preliminary data.</text>
</comment>
<dbReference type="AlphaFoldDB" id="A0AAD8IBW9"/>
<gene>
    <name evidence="2" type="ORF">POM88_027889</name>
</gene>
<dbReference type="InterPro" id="IPR005135">
    <property type="entry name" value="Endo/exonuclease/phosphatase"/>
</dbReference>
<organism evidence="2 3">
    <name type="scientific">Heracleum sosnowskyi</name>
    <dbReference type="NCBI Taxonomy" id="360622"/>
    <lineage>
        <taxon>Eukaryota</taxon>
        <taxon>Viridiplantae</taxon>
        <taxon>Streptophyta</taxon>
        <taxon>Embryophyta</taxon>
        <taxon>Tracheophyta</taxon>
        <taxon>Spermatophyta</taxon>
        <taxon>Magnoliopsida</taxon>
        <taxon>eudicotyledons</taxon>
        <taxon>Gunneridae</taxon>
        <taxon>Pentapetalae</taxon>
        <taxon>asterids</taxon>
        <taxon>campanulids</taxon>
        <taxon>Apiales</taxon>
        <taxon>Apiaceae</taxon>
        <taxon>Apioideae</taxon>
        <taxon>apioid superclade</taxon>
        <taxon>Tordylieae</taxon>
        <taxon>Tordyliinae</taxon>
        <taxon>Heracleum</taxon>
    </lineage>
</organism>
<reference evidence="2" key="2">
    <citation type="submission" date="2023-05" db="EMBL/GenBank/DDBJ databases">
        <authorList>
            <person name="Schelkunov M.I."/>
        </authorList>
    </citation>
    <scope>NUCLEOTIDE SEQUENCE</scope>
    <source>
        <strain evidence="2">Hsosn_3</strain>
        <tissue evidence="2">Leaf</tissue>
    </source>
</reference>
<evidence type="ECO:0000259" key="1">
    <source>
        <dbReference type="Pfam" id="PF03372"/>
    </source>
</evidence>
<evidence type="ECO:0000313" key="3">
    <source>
        <dbReference type="Proteomes" id="UP001237642"/>
    </source>
</evidence>
<dbReference type="EMBL" id="JAUIZM010000006">
    <property type="protein sequence ID" value="KAK1381145.1"/>
    <property type="molecule type" value="Genomic_DNA"/>
</dbReference>
<sequence>MNFLSWNCRGLGNARTVRALGDLIRSRKPVFVFLSETISFSNKIEEIRVKFGFSSSFVVDRVGRGGGLAILWKPCVNCSVLESSSNYIDVCISDNNVHVWRLMCFYGFPERVRRQDSWNLIRSLAASSSLPWYSELLELDLVGGKYTWERGRGTPDWVRERLDRAFANAAWWIKFPLYEVSVREYFQERNVLNDLLLQEETYWRQRAKVLWLEEGDTNSHFFHASASLRKKMNNVSFLKNEEGEVVSDHEGMCIMVKEYFSKVFVDSSVDRHIDSQEMIL</sequence>
<dbReference type="InterPro" id="IPR036691">
    <property type="entry name" value="Endo/exonu/phosph_ase_sf"/>
</dbReference>
<dbReference type="GO" id="GO:0003824">
    <property type="term" value="F:catalytic activity"/>
    <property type="evidence" value="ECO:0007669"/>
    <property type="project" value="InterPro"/>
</dbReference>
<feature type="domain" description="Endonuclease/exonuclease/phosphatase" evidence="1">
    <location>
        <begin position="4"/>
        <end position="131"/>
    </location>
</feature>
<dbReference type="PANTHER" id="PTHR35218">
    <property type="entry name" value="RNASE H DOMAIN-CONTAINING PROTEIN"/>
    <property type="match status" value="1"/>
</dbReference>